<feature type="compositionally biased region" description="Polar residues" evidence="1">
    <location>
        <begin position="7"/>
        <end position="22"/>
    </location>
</feature>
<sequence length="70" mass="7982">MERSHLVLSSTRMLSESKLRTGNSPTRMWPIVLQFSWIWQAEENPNGKGTGLLPLPHDRLHVVEVEETAS</sequence>
<keyword evidence="3" id="KW-1185">Reference proteome</keyword>
<accession>A0AAP0RTM6</accession>
<evidence type="ECO:0000313" key="3">
    <source>
        <dbReference type="Proteomes" id="UP001415857"/>
    </source>
</evidence>
<evidence type="ECO:0000256" key="1">
    <source>
        <dbReference type="SAM" id="MobiDB-lite"/>
    </source>
</evidence>
<proteinExistence type="predicted"/>
<feature type="region of interest" description="Disordered" evidence="1">
    <location>
        <begin position="1"/>
        <end position="22"/>
    </location>
</feature>
<gene>
    <name evidence="2" type="ORF">L1049_004317</name>
</gene>
<name>A0AAP0RTM6_LIQFO</name>
<comment type="caution">
    <text evidence="2">The sequence shown here is derived from an EMBL/GenBank/DDBJ whole genome shotgun (WGS) entry which is preliminary data.</text>
</comment>
<dbReference type="EMBL" id="JBBPBK010000007">
    <property type="protein sequence ID" value="KAK9281416.1"/>
    <property type="molecule type" value="Genomic_DNA"/>
</dbReference>
<evidence type="ECO:0000313" key="2">
    <source>
        <dbReference type="EMBL" id="KAK9281416.1"/>
    </source>
</evidence>
<organism evidence="2 3">
    <name type="scientific">Liquidambar formosana</name>
    <name type="common">Formosan gum</name>
    <dbReference type="NCBI Taxonomy" id="63359"/>
    <lineage>
        <taxon>Eukaryota</taxon>
        <taxon>Viridiplantae</taxon>
        <taxon>Streptophyta</taxon>
        <taxon>Embryophyta</taxon>
        <taxon>Tracheophyta</taxon>
        <taxon>Spermatophyta</taxon>
        <taxon>Magnoliopsida</taxon>
        <taxon>eudicotyledons</taxon>
        <taxon>Gunneridae</taxon>
        <taxon>Pentapetalae</taxon>
        <taxon>Saxifragales</taxon>
        <taxon>Altingiaceae</taxon>
        <taxon>Liquidambar</taxon>
    </lineage>
</organism>
<protein>
    <submittedName>
        <fullName evidence="2">Uncharacterized protein</fullName>
    </submittedName>
</protein>
<dbReference type="Proteomes" id="UP001415857">
    <property type="component" value="Unassembled WGS sequence"/>
</dbReference>
<dbReference type="AlphaFoldDB" id="A0AAP0RTM6"/>
<reference evidence="2 3" key="1">
    <citation type="journal article" date="2024" name="Plant J.">
        <title>Genome sequences and population genomics reveal climatic adaptation and genomic divergence between two closely related sweetgum species.</title>
        <authorList>
            <person name="Xu W.Q."/>
            <person name="Ren C.Q."/>
            <person name="Zhang X.Y."/>
            <person name="Comes H.P."/>
            <person name="Liu X.H."/>
            <person name="Li Y.G."/>
            <person name="Kettle C.J."/>
            <person name="Jalonen R."/>
            <person name="Gaisberger H."/>
            <person name="Ma Y.Z."/>
            <person name="Qiu Y.X."/>
        </authorList>
    </citation>
    <scope>NUCLEOTIDE SEQUENCE [LARGE SCALE GENOMIC DNA]</scope>
    <source>
        <strain evidence="2">Hangzhou</strain>
    </source>
</reference>